<dbReference type="Proteomes" id="UP001244872">
    <property type="component" value="Unassembled WGS sequence"/>
</dbReference>
<evidence type="ECO:0000313" key="1">
    <source>
        <dbReference type="EMBL" id="MDR9879212.1"/>
    </source>
</evidence>
<organism evidence="1 2">
    <name type="scientific">Pseudomonas allii</name>
    <dbReference type="NCBI Taxonomy" id="2740531"/>
    <lineage>
        <taxon>Bacteria</taxon>
        <taxon>Pseudomonadati</taxon>
        <taxon>Pseudomonadota</taxon>
        <taxon>Gammaproteobacteria</taxon>
        <taxon>Pseudomonadales</taxon>
        <taxon>Pseudomonadaceae</taxon>
        <taxon>Pseudomonas</taxon>
    </lineage>
</organism>
<sequence>MITISPYTPSSNSRVTSDSVSGATPSAISLDGGERDAPIASSNNGTTTVSILARQLSDAAQRAETPRGQTNADPLELITDEQYFAKKAQHDAELPTANTPELLARARQATGFLNGHDSNPFKGLGRDQLNLIARDNGGAFTVNERRVAWETAKSMEPSGGSSPGQAASVGREIMISRVFGGREPPVALPPATSVNALQRASDFLNLDDRALVADMYAYLQSEGADLGHVDLLVWALGEYRRSSDGRQYIATNGFYVDGYWTTFNYKPEDEAIASRILTSSALSSTRVDPGFVKHILNPGMGAFTHIGGIPFLERMVKKFSDEGADQPPLGSEYATFKHAKTADHIVTTTHKDIKLPPSKTVSQVIDGVWSLTEYGKAAGYVLDAVTHRVYKPEDPPSDPTLPRPNVNGPDGDAPNKTFLDALGETRDPPQSRWIWPGHLFKLMKNFKP</sequence>
<dbReference type="EMBL" id="JAVLRO010000018">
    <property type="protein sequence ID" value="MDR9879212.1"/>
    <property type="molecule type" value="Genomic_DNA"/>
</dbReference>
<name>A0ACC6LLX5_9PSED</name>
<accession>A0ACC6LLX5</accession>
<keyword evidence="2" id="KW-1185">Reference proteome</keyword>
<comment type="caution">
    <text evidence="1">The sequence shown here is derived from an EMBL/GenBank/DDBJ whole genome shotgun (WGS) entry which is preliminary data.</text>
</comment>
<gene>
    <name evidence="1" type="ORF">RJC98_28870</name>
</gene>
<reference evidence="1" key="1">
    <citation type="submission" date="2023-07" db="EMBL/GenBank/DDBJ databases">
        <title>Bioagumentation of soil contaminated with hydrocarbons using Pseudomonas poae 7b strain.</title>
        <authorList>
            <person name="Kumor A."/>
        </authorList>
    </citation>
    <scope>NUCLEOTIDE SEQUENCE</scope>
    <source>
        <strain evidence="1">7b</strain>
    </source>
</reference>
<proteinExistence type="predicted"/>
<evidence type="ECO:0000313" key="2">
    <source>
        <dbReference type="Proteomes" id="UP001244872"/>
    </source>
</evidence>
<protein>
    <submittedName>
        <fullName evidence="1">Uncharacterized protein</fullName>
    </submittedName>
</protein>